<comment type="caution">
    <text evidence="1">The sequence shown here is derived from an EMBL/GenBank/DDBJ whole genome shotgun (WGS) entry which is preliminary data.</text>
</comment>
<accession>A0ACA9MRC4</accession>
<organism evidence="1 2">
    <name type="scientific">Scutellospora calospora</name>
    <dbReference type="NCBI Taxonomy" id="85575"/>
    <lineage>
        <taxon>Eukaryota</taxon>
        <taxon>Fungi</taxon>
        <taxon>Fungi incertae sedis</taxon>
        <taxon>Mucoromycota</taxon>
        <taxon>Glomeromycotina</taxon>
        <taxon>Glomeromycetes</taxon>
        <taxon>Diversisporales</taxon>
        <taxon>Gigasporaceae</taxon>
        <taxon>Scutellospora</taxon>
    </lineage>
</organism>
<dbReference type="EMBL" id="CAJVPM010015640">
    <property type="protein sequence ID" value="CAG8609062.1"/>
    <property type="molecule type" value="Genomic_DNA"/>
</dbReference>
<gene>
    <name evidence="1" type="ORF">SCALOS_LOCUS7214</name>
</gene>
<dbReference type="Proteomes" id="UP000789860">
    <property type="component" value="Unassembled WGS sequence"/>
</dbReference>
<sequence length="58" mass="6800">QNTTTTKIIQNLHSFSIQIMNNPQNMWPIPLNQSFHSINLILNYLDTPHKIKRSLNNL</sequence>
<reference evidence="1" key="1">
    <citation type="submission" date="2021-06" db="EMBL/GenBank/DDBJ databases">
        <authorList>
            <person name="Kallberg Y."/>
            <person name="Tangrot J."/>
            <person name="Rosling A."/>
        </authorList>
    </citation>
    <scope>NUCLEOTIDE SEQUENCE</scope>
    <source>
        <strain evidence="1">AU212A</strain>
    </source>
</reference>
<feature type="non-terminal residue" evidence="1">
    <location>
        <position position="1"/>
    </location>
</feature>
<evidence type="ECO:0000313" key="2">
    <source>
        <dbReference type="Proteomes" id="UP000789860"/>
    </source>
</evidence>
<evidence type="ECO:0000313" key="1">
    <source>
        <dbReference type="EMBL" id="CAG8609062.1"/>
    </source>
</evidence>
<feature type="non-terminal residue" evidence="1">
    <location>
        <position position="58"/>
    </location>
</feature>
<keyword evidence="2" id="KW-1185">Reference proteome</keyword>
<proteinExistence type="predicted"/>
<name>A0ACA9MRC4_9GLOM</name>
<protein>
    <submittedName>
        <fullName evidence="1">8572_t:CDS:1</fullName>
    </submittedName>
</protein>